<name>C5BRM9_TERTT</name>
<feature type="domain" description="Anti sigma-E protein RseA N-terminal" evidence="1">
    <location>
        <begin position="18"/>
        <end position="93"/>
    </location>
</feature>
<dbReference type="EMBL" id="CP001614">
    <property type="protein sequence ID" value="ACR11661.1"/>
    <property type="molecule type" value="Genomic_DNA"/>
</dbReference>
<dbReference type="AlphaFoldDB" id="C5BRM9"/>
<dbReference type="STRING" id="377629.TERTU_1181"/>
<keyword evidence="3" id="KW-1185">Reference proteome</keyword>
<dbReference type="RefSeq" id="WP_015817773.1">
    <property type="nucleotide sequence ID" value="NC_012997.1"/>
</dbReference>
<dbReference type="OrthoDB" id="5734981at2"/>
<organism evidence="2 3">
    <name type="scientific">Teredinibacter turnerae (strain ATCC 39867 / T7901)</name>
    <dbReference type="NCBI Taxonomy" id="377629"/>
    <lineage>
        <taxon>Bacteria</taxon>
        <taxon>Pseudomonadati</taxon>
        <taxon>Pseudomonadota</taxon>
        <taxon>Gammaproteobacteria</taxon>
        <taxon>Cellvibrionales</taxon>
        <taxon>Cellvibrionaceae</taxon>
        <taxon>Teredinibacter</taxon>
    </lineage>
</organism>
<dbReference type="PANTHER" id="PTHR38104">
    <property type="match status" value="1"/>
</dbReference>
<dbReference type="SUPFAM" id="SSF89069">
    <property type="entry name" value="N-terminal, cytoplasmic domain of anti-sigmaE factor RseA"/>
    <property type="match status" value="1"/>
</dbReference>
<accession>C5BRM9</accession>
<proteinExistence type="predicted"/>
<evidence type="ECO:0000259" key="1">
    <source>
        <dbReference type="Pfam" id="PF03872"/>
    </source>
</evidence>
<dbReference type="eggNOG" id="COG3073">
    <property type="taxonomic scope" value="Bacteria"/>
</dbReference>
<reference evidence="2 3" key="1">
    <citation type="journal article" date="2009" name="PLoS ONE">
        <title>The complete genome of Teredinibacter turnerae T7901: an intracellular endosymbiont of marine wood-boring bivalves (shipworms).</title>
        <authorList>
            <person name="Yang J.C."/>
            <person name="Madupu R."/>
            <person name="Durkin A.S."/>
            <person name="Ekborg N.A."/>
            <person name="Pedamallu C.S."/>
            <person name="Hostetler J.B."/>
            <person name="Radune D."/>
            <person name="Toms B.S."/>
            <person name="Henrissat B."/>
            <person name="Coutinho P.M."/>
            <person name="Schwarz S."/>
            <person name="Field L."/>
            <person name="Trindade-Silva A.E."/>
            <person name="Soares C.A.G."/>
            <person name="Elshahawi S."/>
            <person name="Hanora A."/>
            <person name="Schmidt E.W."/>
            <person name="Haygood M.G."/>
            <person name="Posfai J."/>
            <person name="Benner J."/>
            <person name="Madinger C."/>
            <person name="Nove J."/>
            <person name="Anton B."/>
            <person name="Chaudhary K."/>
            <person name="Foster J."/>
            <person name="Holman A."/>
            <person name="Kumar S."/>
            <person name="Lessard P.A."/>
            <person name="Luyten Y.A."/>
            <person name="Slatko B."/>
            <person name="Wood N."/>
            <person name="Wu B."/>
            <person name="Teplitski M."/>
            <person name="Mougous J.D."/>
            <person name="Ward N."/>
            <person name="Eisen J.A."/>
            <person name="Badger J.H."/>
            <person name="Distel D.L."/>
        </authorList>
    </citation>
    <scope>NUCLEOTIDE SEQUENCE [LARGE SCALE GENOMIC DNA]</scope>
    <source>
        <strain evidence="3">ATCC 39867 / T7901</strain>
    </source>
</reference>
<dbReference type="Pfam" id="PF03872">
    <property type="entry name" value="RseA_N"/>
    <property type="match status" value="1"/>
</dbReference>
<dbReference type="InterPro" id="IPR036147">
    <property type="entry name" value="Anti-sigma_E_RseA_N_sf"/>
</dbReference>
<sequence length="247" mass="25977">MVSTADRDNFSTDSVLGESISALVDNQGNELDLARVLKASDSDVHARSQWQRYHQISATMRSEDTSFAAIDLSAGIRAAIASEQTLAGQPQVATSRSWLHLLGKTSIAATVAVGFLVGVQQLGQSPNAVNDGAIAEAEPFQAPDLNSAVIPAGFDSPQLSARTVSTGPSNTVYSSPSAQIQGLPSQRPDTFISDPQLQAHFDRLLMIHAQEVSASSDLSVMPFARLTDLNALDSEAVETEAAVGAAE</sequence>
<evidence type="ECO:0000313" key="3">
    <source>
        <dbReference type="Proteomes" id="UP000009080"/>
    </source>
</evidence>
<dbReference type="HOGENOM" id="CLU_1124095_0_0_6"/>
<dbReference type="InterPro" id="IPR052383">
    <property type="entry name" value="Anti-sigma-E_RseA-like"/>
</dbReference>
<dbReference type="Gene3D" id="1.10.10.880">
    <property type="entry name" value="Anti sigma-E protein RseA, N-terminal domain"/>
    <property type="match status" value="1"/>
</dbReference>
<dbReference type="KEGG" id="ttu:TERTU_1181"/>
<dbReference type="PANTHER" id="PTHR38104:SF1">
    <property type="entry name" value="ANTI-SIGMA-E FACTOR RSEA"/>
    <property type="match status" value="1"/>
</dbReference>
<gene>
    <name evidence="2" type="ordered locus">TERTU_1181</name>
</gene>
<dbReference type="Proteomes" id="UP000009080">
    <property type="component" value="Chromosome"/>
</dbReference>
<dbReference type="CDD" id="cd16328">
    <property type="entry name" value="RseA_N"/>
    <property type="match status" value="1"/>
</dbReference>
<protein>
    <submittedName>
        <fullName evidence="2">Anti sigma factor domain containing protein</fullName>
    </submittedName>
</protein>
<dbReference type="GO" id="GO:0016989">
    <property type="term" value="F:sigma factor antagonist activity"/>
    <property type="evidence" value="ECO:0007669"/>
    <property type="project" value="InterPro"/>
</dbReference>
<dbReference type="InterPro" id="IPR005572">
    <property type="entry name" value="Anti-sigma_E_RseA_N"/>
</dbReference>
<evidence type="ECO:0000313" key="2">
    <source>
        <dbReference type="EMBL" id="ACR11661.1"/>
    </source>
</evidence>